<dbReference type="Proteomes" id="UP000594260">
    <property type="component" value="Unplaced"/>
</dbReference>
<name>A0A7M7KGD2_VARDE</name>
<dbReference type="OrthoDB" id="10435594at2759"/>
<keyword evidence="3" id="KW-1185">Reference proteome</keyword>
<dbReference type="InParanoid" id="A0A7M7KGD2"/>
<evidence type="ECO:0000256" key="1">
    <source>
        <dbReference type="SAM" id="SignalP"/>
    </source>
</evidence>
<organism evidence="2 3">
    <name type="scientific">Varroa destructor</name>
    <name type="common">Honeybee mite</name>
    <dbReference type="NCBI Taxonomy" id="109461"/>
    <lineage>
        <taxon>Eukaryota</taxon>
        <taxon>Metazoa</taxon>
        <taxon>Ecdysozoa</taxon>
        <taxon>Arthropoda</taxon>
        <taxon>Chelicerata</taxon>
        <taxon>Arachnida</taxon>
        <taxon>Acari</taxon>
        <taxon>Parasitiformes</taxon>
        <taxon>Mesostigmata</taxon>
        <taxon>Gamasina</taxon>
        <taxon>Dermanyssoidea</taxon>
        <taxon>Varroidae</taxon>
        <taxon>Varroa</taxon>
    </lineage>
</organism>
<dbReference type="GeneID" id="111252064"/>
<dbReference type="EnsemblMetazoa" id="XM_022809430">
    <property type="protein sequence ID" value="XP_022665165"/>
    <property type="gene ID" value="LOC111252064"/>
</dbReference>
<evidence type="ECO:0000313" key="3">
    <source>
        <dbReference type="Proteomes" id="UP000594260"/>
    </source>
</evidence>
<reference evidence="2" key="1">
    <citation type="submission" date="2021-01" db="UniProtKB">
        <authorList>
            <consortium name="EnsemblMetazoa"/>
        </authorList>
    </citation>
    <scope>IDENTIFICATION</scope>
</reference>
<dbReference type="KEGG" id="vde:111252064"/>
<sequence>MKFLIAAMALACVLNVVINARLFGQRQEEAEIDFKGEIDHEEDESLAENKELDRALQEILYQDEDQDLSARAAIANGNATMQCRTILPNAISVIGYSNYKHPCVAFCKYRYLAVAHGRVKSLYDATYIAMNAVASCGGTNNEYVCVGSRCVLPSTNDADNTTCQALIPNPTVETRAFIVKPCQILCADIGAYDVPNKSQFQYAYQPDGTTCFYDGQQATCQKGHCSLQNTST</sequence>
<accession>A0A7M7KGD2</accession>
<proteinExistence type="predicted"/>
<keyword evidence="1" id="KW-0732">Signal</keyword>
<protein>
    <submittedName>
        <fullName evidence="2">Uncharacterized protein</fullName>
    </submittedName>
</protein>
<dbReference type="RefSeq" id="XP_022665165.1">
    <property type="nucleotide sequence ID" value="XM_022809430.1"/>
</dbReference>
<dbReference type="AlphaFoldDB" id="A0A7M7KGD2"/>
<feature type="signal peptide" evidence="1">
    <location>
        <begin position="1"/>
        <end position="20"/>
    </location>
</feature>
<evidence type="ECO:0000313" key="2">
    <source>
        <dbReference type="EnsemblMetazoa" id="XP_022665165"/>
    </source>
</evidence>
<feature type="chain" id="PRO_5029818695" evidence="1">
    <location>
        <begin position="21"/>
        <end position="232"/>
    </location>
</feature>